<dbReference type="InterPro" id="IPR009075">
    <property type="entry name" value="AcylCo_DH/oxidase_C"/>
</dbReference>
<dbReference type="InterPro" id="IPR050741">
    <property type="entry name" value="Acyl-CoA_dehydrogenase"/>
</dbReference>
<evidence type="ECO:0000259" key="7">
    <source>
        <dbReference type="Pfam" id="PF00441"/>
    </source>
</evidence>
<dbReference type="EMBL" id="CAFBOZ010000044">
    <property type="protein sequence ID" value="CAB4997448.1"/>
    <property type="molecule type" value="Genomic_DNA"/>
</dbReference>
<dbReference type="InterPro" id="IPR046373">
    <property type="entry name" value="Acyl-CoA_Oxase/DH_mid-dom_sf"/>
</dbReference>
<evidence type="ECO:0000256" key="6">
    <source>
        <dbReference type="ARBA" id="ARBA00023002"/>
    </source>
</evidence>
<feature type="domain" description="Acyl-CoA dehydrogenase/oxidase N-terminal" evidence="9">
    <location>
        <begin position="10"/>
        <end position="130"/>
    </location>
</feature>
<dbReference type="GO" id="GO:0050660">
    <property type="term" value="F:flavin adenine dinucleotide binding"/>
    <property type="evidence" value="ECO:0007669"/>
    <property type="project" value="InterPro"/>
</dbReference>
<evidence type="ECO:0000256" key="4">
    <source>
        <dbReference type="ARBA" id="ARBA00022630"/>
    </source>
</evidence>
<dbReference type="Gene3D" id="2.40.110.10">
    <property type="entry name" value="Butyryl-CoA Dehydrogenase, subunit A, domain 2"/>
    <property type="match status" value="1"/>
</dbReference>
<organism evidence="10">
    <name type="scientific">freshwater metagenome</name>
    <dbReference type="NCBI Taxonomy" id="449393"/>
    <lineage>
        <taxon>unclassified sequences</taxon>
        <taxon>metagenomes</taxon>
        <taxon>ecological metagenomes</taxon>
    </lineage>
</organism>
<dbReference type="AlphaFoldDB" id="A0A6J7NXM0"/>
<evidence type="ECO:0000313" key="10">
    <source>
        <dbReference type="EMBL" id="CAB4997448.1"/>
    </source>
</evidence>
<dbReference type="Gene3D" id="1.10.540.10">
    <property type="entry name" value="Acyl-CoA dehydrogenase/oxidase, N-terminal domain"/>
    <property type="match status" value="1"/>
</dbReference>
<comment type="similarity">
    <text evidence="2">Belongs to the acyl-CoA dehydrogenase family.</text>
</comment>
<feature type="domain" description="Acyl-CoA oxidase/dehydrogenase middle" evidence="8">
    <location>
        <begin position="134"/>
        <end position="222"/>
    </location>
</feature>
<reference evidence="10" key="1">
    <citation type="submission" date="2020-05" db="EMBL/GenBank/DDBJ databases">
        <authorList>
            <person name="Chiriac C."/>
            <person name="Salcher M."/>
            <person name="Ghai R."/>
            <person name="Kavagutti S V."/>
        </authorList>
    </citation>
    <scope>NUCLEOTIDE SEQUENCE</scope>
</reference>
<comment type="cofactor">
    <cofactor evidence="1">
        <name>FAD</name>
        <dbReference type="ChEBI" id="CHEBI:57692"/>
    </cofactor>
</comment>
<dbReference type="PANTHER" id="PTHR48083:SF13">
    <property type="entry name" value="ACYL-COA DEHYDROGENASE FAMILY MEMBER 11"/>
    <property type="match status" value="1"/>
</dbReference>
<sequence>MDFDHSDKVKGLQARVAEFMQEHVIPAETPIAEWFSANRDEWGAAPMLEPLKDEAKRQGLWNLFLPEDSGGAGLANLEYAPLAEITGWSPTIGPEALNCAAPDTGNMVILSRYGSPELQERWLVPLLAGEIRSCFSMTEPAVASSDANNIALRIDDAGDSWVLNGSKWWSSAALRRENKVALVMGVTDPDAEIGRRHSLVVVPMDTPGLTVLRSTTVFGFDDRHEGGHGVIDYVDVCVPKANLLGERGDGFAVAQSRLGTGRIHHCMRLIGMAERAVAMMTERAKGRVTLGLPVADQGVFQIWLADARIHIEAARLVVLKAAYTLDARGDKEARHEIAAAKILVPQMARDVIDRAIQTFGGAGVSSDFALSYLYATARYLQIADGPDEVHRRSLARSELRREPLLKVSSS</sequence>
<dbReference type="FunFam" id="2.40.110.10:FF:000002">
    <property type="entry name" value="Acyl-CoA dehydrogenase fadE12"/>
    <property type="match status" value="1"/>
</dbReference>
<dbReference type="SUPFAM" id="SSF47203">
    <property type="entry name" value="Acyl-CoA dehydrogenase C-terminal domain-like"/>
    <property type="match status" value="1"/>
</dbReference>
<comment type="subunit">
    <text evidence="3">Homodimer.</text>
</comment>
<dbReference type="Pfam" id="PF00441">
    <property type="entry name" value="Acyl-CoA_dh_1"/>
    <property type="match status" value="1"/>
</dbReference>
<name>A0A6J7NXM0_9ZZZZ</name>
<gene>
    <name evidence="10" type="ORF">UFOPK3992_00434</name>
</gene>
<dbReference type="InterPro" id="IPR036250">
    <property type="entry name" value="AcylCo_DH-like_C"/>
</dbReference>
<protein>
    <submittedName>
        <fullName evidence="10">Unannotated protein</fullName>
    </submittedName>
</protein>
<evidence type="ECO:0000256" key="5">
    <source>
        <dbReference type="ARBA" id="ARBA00022827"/>
    </source>
</evidence>
<dbReference type="PANTHER" id="PTHR48083">
    <property type="entry name" value="MEDIUM-CHAIN SPECIFIC ACYL-COA DEHYDROGENASE, MITOCHONDRIAL-RELATED"/>
    <property type="match status" value="1"/>
</dbReference>
<dbReference type="Gene3D" id="1.20.140.10">
    <property type="entry name" value="Butyryl-CoA Dehydrogenase, subunit A, domain 3"/>
    <property type="match status" value="1"/>
</dbReference>
<dbReference type="Pfam" id="PF02770">
    <property type="entry name" value="Acyl-CoA_dh_M"/>
    <property type="match status" value="1"/>
</dbReference>
<dbReference type="InterPro" id="IPR013786">
    <property type="entry name" value="AcylCoA_DH/ox_N"/>
</dbReference>
<keyword evidence="5" id="KW-0274">FAD</keyword>
<dbReference type="GO" id="GO:0033539">
    <property type="term" value="P:fatty acid beta-oxidation using acyl-CoA dehydrogenase"/>
    <property type="evidence" value="ECO:0007669"/>
    <property type="project" value="TreeGrafter"/>
</dbReference>
<dbReference type="GO" id="GO:0005737">
    <property type="term" value="C:cytoplasm"/>
    <property type="evidence" value="ECO:0007669"/>
    <property type="project" value="TreeGrafter"/>
</dbReference>
<evidence type="ECO:0000256" key="1">
    <source>
        <dbReference type="ARBA" id="ARBA00001974"/>
    </source>
</evidence>
<evidence type="ECO:0000256" key="2">
    <source>
        <dbReference type="ARBA" id="ARBA00009347"/>
    </source>
</evidence>
<dbReference type="InterPro" id="IPR006091">
    <property type="entry name" value="Acyl-CoA_Oxase/DH_mid-dom"/>
</dbReference>
<feature type="domain" description="Acyl-CoA dehydrogenase/oxidase C-terminal" evidence="7">
    <location>
        <begin position="248"/>
        <end position="397"/>
    </location>
</feature>
<accession>A0A6J7NXM0</accession>
<dbReference type="GO" id="GO:0003995">
    <property type="term" value="F:acyl-CoA dehydrogenase activity"/>
    <property type="evidence" value="ECO:0007669"/>
    <property type="project" value="TreeGrafter"/>
</dbReference>
<dbReference type="InterPro" id="IPR037069">
    <property type="entry name" value="AcylCoA_DH/ox_N_sf"/>
</dbReference>
<evidence type="ECO:0000259" key="9">
    <source>
        <dbReference type="Pfam" id="PF02771"/>
    </source>
</evidence>
<dbReference type="SUPFAM" id="SSF56645">
    <property type="entry name" value="Acyl-CoA dehydrogenase NM domain-like"/>
    <property type="match status" value="1"/>
</dbReference>
<dbReference type="Pfam" id="PF02771">
    <property type="entry name" value="Acyl-CoA_dh_N"/>
    <property type="match status" value="1"/>
</dbReference>
<evidence type="ECO:0000256" key="3">
    <source>
        <dbReference type="ARBA" id="ARBA00011738"/>
    </source>
</evidence>
<keyword evidence="4" id="KW-0285">Flavoprotein</keyword>
<keyword evidence="6" id="KW-0560">Oxidoreductase</keyword>
<proteinExistence type="inferred from homology"/>
<evidence type="ECO:0000259" key="8">
    <source>
        <dbReference type="Pfam" id="PF02770"/>
    </source>
</evidence>
<dbReference type="InterPro" id="IPR009100">
    <property type="entry name" value="AcylCoA_DH/oxidase_NM_dom_sf"/>
</dbReference>